<keyword evidence="3" id="KW-1185">Reference proteome</keyword>
<gene>
    <name evidence="2" type="ORF">EYF80_012416</name>
</gene>
<proteinExistence type="predicted"/>
<evidence type="ECO:0000313" key="3">
    <source>
        <dbReference type="Proteomes" id="UP000314294"/>
    </source>
</evidence>
<organism evidence="2 3">
    <name type="scientific">Liparis tanakae</name>
    <name type="common">Tanaka's snailfish</name>
    <dbReference type="NCBI Taxonomy" id="230148"/>
    <lineage>
        <taxon>Eukaryota</taxon>
        <taxon>Metazoa</taxon>
        <taxon>Chordata</taxon>
        <taxon>Craniata</taxon>
        <taxon>Vertebrata</taxon>
        <taxon>Euteleostomi</taxon>
        <taxon>Actinopterygii</taxon>
        <taxon>Neopterygii</taxon>
        <taxon>Teleostei</taxon>
        <taxon>Neoteleostei</taxon>
        <taxon>Acanthomorphata</taxon>
        <taxon>Eupercaria</taxon>
        <taxon>Perciformes</taxon>
        <taxon>Cottioidei</taxon>
        <taxon>Cottales</taxon>
        <taxon>Liparidae</taxon>
        <taxon>Liparis</taxon>
    </lineage>
</organism>
<comment type="caution">
    <text evidence="2">The sequence shown here is derived from an EMBL/GenBank/DDBJ whole genome shotgun (WGS) entry which is preliminary data.</text>
</comment>
<accession>A0A4Z2IJ80</accession>
<protein>
    <submittedName>
        <fullName evidence="2">Uncharacterized protein</fullName>
    </submittedName>
</protein>
<name>A0A4Z2IJ80_9TELE</name>
<dbReference type="Proteomes" id="UP000314294">
    <property type="component" value="Unassembled WGS sequence"/>
</dbReference>
<dbReference type="AlphaFoldDB" id="A0A4Z2IJ80"/>
<sequence>MADFENVHTAGLRGGKGFPYITDLQLRRCYSRPPLMGVPHVRVLHTQHDVVAGAGACVLPQQASRLQQRRLARHRHVGRPPRLAVVGGLTDAHRTGAVPHQLLWPGGRGQRERGSNEGRLHLPL</sequence>
<feature type="compositionally biased region" description="Basic and acidic residues" evidence="1">
    <location>
        <begin position="109"/>
        <end position="124"/>
    </location>
</feature>
<reference evidence="2 3" key="1">
    <citation type="submission" date="2019-03" db="EMBL/GenBank/DDBJ databases">
        <title>First draft genome of Liparis tanakae, snailfish: a comprehensive survey of snailfish specific genes.</title>
        <authorList>
            <person name="Kim W."/>
            <person name="Song I."/>
            <person name="Jeong J.-H."/>
            <person name="Kim D."/>
            <person name="Kim S."/>
            <person name="Ryu S."/>
            <person name="Song J.Y."/>
            <person name="Lee S.K."/>
        </authorList>
    </citation>
    <scope>NUCLEOTIDE SEQUENCE [LARGE SCALE GENOMIC DNA]</scope>
    <source>
        <tissue evidence="2">Muscle</tissue>
    </source>
</reference>
<dbReference type="EMBL" id="SRLO01000084">
    <property type="protein sequence ID" value="TNN77302.1"/>
    <property type="molecule type" value="Genomic_DNA"/>
</dbReference>
<evidence type="ECO:0000313" key="2">
    <source>
        <dbReference type="EMBL" id="TNN77302.1"/>
    </source>
</evidence>
<evidence type="ECO:0000256" key="1">
    <source>
        <dbReference type="SAM" id="MobiDB-lite"/>
    </source>
</evidence>
<feature type="region of interest" description="Disordered" evidence="1">
    <location>
        <begin position="104"/>
        <end position="124"/>
    </location>
</feature>